<keyword evidence="1" id="KW-0812">Transmembrane</keyword>
<name>A0ABD0Q2A9_CIRMR</name>
<evidence type="ECO:0000313" key="3">
    <source>
        <dbReference type="Proteomes" id="UP001529510"/>
    </source>
</evidence>
<evidence type="ECO:0000313" key="2">
    <source>
        <dbReference type="EMBL" id="KAL0179856.1"/>
    </source>
</evidence>
<organism evidence="2 3">
    <name type="scientific">Cirrhinus mrigala</name>
    <name type="common">Mrigala</name>
    <dbReference type="NCBI Taxonomy" id="683832"/>
    <lineage>
        <taxon>Eukaryota</taxon>
        <taxon>Metazoa</taxon>
        <taxon>Chordata</taxon>
        <taxon>Craniata</taxon>
        <taxon>Vertebrata</taxon>
        <taxon>Euteleostomi</taxon>
        <taxon>Actinopterygii</taxon>
        <taxon>Neopterygii</taxon>
        <taxon>Teleostei</taxon>
        <taxon>Ostariophysi</taxon>
        <taxon>Cypriniformes</taxon>
        <taxon>Cyprinidae</taxon>
        <taxon>Labeoninae</taxon>
        <taxon>Labeonini</taxon>
        <taxon>Cirrhinus</taxon>
    </lineage>
</organism>
<protein>
    <submittedName>
        <fullName evidence="2">Uncharacterized protein</fullName>
    </submittedName>
</protein>
<proteinExistence type="predicted"/>
<feature type="transmembrane region" description="Helical" evidence="1">
    <location>
        <begin position="44"/>
        <end position="64"/>
    </location>
</feature>
<feature type="non-terminal residue" evidence="2">
    <location>
        <position position="1"/>
    </location>
</feature>
<gene>
    <name evidence="2" type="ORF">M9458_025298</name>
</gene>
<keyword evidence="3" id="KW-1185">Reference proteome</keyword>
<evidence type="ECO:0000256" key="1">
    <source>
        <dbReference type="SAM" id="Phobius"/>
    </source>
</evidence>
<reference evidence="2 3" key="1">
    <citation type="submission" date="2024-05" db="EMBL/GenBank/DDBJ databases">
        <title>Genome sequencing and assembly of Indian major carp, Cirrhinus mrigala (Hamilton, 1822).</title>
        <authorList>
            <person name="Mohindra V."/>
            <person name="Chowdhury L.M."/>
            <person name="Lal K."/>
            <person name="Jena J.K."/>
        </authorList>
    </citation>
    <scope>NUCLEOTIDE SEQUENCE [LARGE SCALE GENOMIC DNA]</scope>
    <source>
        <strain evidence="2">CM1030</strain>
        <tissue evidence="2">Blood</tissue>
    </source>
</reference>
<keyword evidence="1" id="KW-1133">Transmembrane helix</keyword>
<dbReference type="PANTHER" id="PTHR18966">
    <property type="entry name" value="IONOTROPIC GLUTAMATE RECEPTOR"/>
    <property type="match status" value="1"/>
</dbReference>
<sequence>ILELQEKGDLDVLKQKWWPRTGRCDLNSHSNAQPDGRSLKLHSFAGVFCILAAGLLLACLVAALEMWWNSNRCRQEQPKEVTELRARKTEQGEDTATLYFKDPAADASPDLVELQYTQL</sequence>
<dbReference type="EMBL" id="JAMKFB020000012">
    <property type="protein sequence ID" value="KAL0179856.1"/>
    <property type="molecule type" value="Genomic_DNA"/>
</dbReference>
<dbReference type="Proteomes" id="UP001529510">
    <property type="component" value="Unassembled WGS sequence"/>
</dbReference>
<keyword evidence="1" id="KW-0472">Membrane</keyword>
<dbReference type="InterPro" id="IPR015683">
    <property type="entry name" value="Ionotropic_Glu_rcpt"/>
</dbReference>
<accession>A0ABD0Q2A9</accession>
<dbReference type="AlphaFoldDB" id="A0ABD0Q2A9"/>
<comment type="caution">
    <text evidence="2">The sequence shown here is derived from an EMBL/GenBank/DDBJ whole genome shotgun (WGS) entry which is preliminary data.</text>
</comment>